<dbReference type="EMBL" id="MBFS01000138">
    <property type="protein sequence ID" value="PVV04314.1"/>
    <property type="molecule type" value="Genomic_DNA"/>
</dbReference>
<dbReference type="AlphaFoldDB" id="A0A2T9ZIA3"/>
<dbReference type="GO" id="GO:0012505">
    <property type="term" value="C:endomembrane system"/>
    <property type="evidence" value="ECO:0007669"/>
    <property type="project" value="UniProtKB-SubCell"/>
</dbReference>
<dbReference type="STRING" id="133381.A0A2T9ZIA3"/>
<dbReference type="Proteomes" id="UP000245609">
    <property type="component" value="Unassembled WGS sequence"/>
</dbReference>
<sequence>MKLVFFLLLALCSVKAISLSTWVQEGGNFDIDYAIFNPRRVHVIKQSAERHGDLVFTANEVGEYSFCFSNRMSTVVDKLVEFHISVEDEARDPDLETRNKSKVLDYGASRIYGDLYNIERFMLYFRSRENRNFATVKSNETRILGYALLESVLVISVAIIQVYSIESLFTIKKSRF</sequence>
<keyword evidence="13" id="KW-1185">Reference proteome</keyword>
<dbReference type="InterPro" id="IPR009038">
    <property type="entry name" value="GOLD_dom"/>
</dbReference>
<evidence type="ECO:0000256" key="4">
    <source>
        <dbReference type="ARBA" id="ARBA00022729"/>
    </source>
</evidence>
<comment type="subcellular location">
    <subcellularLocation>
        <location evidence="7">Endomembrane system</location>
        <topology evidence="7">Single-pass membrane protein</topology>
    </subcellularLocation>
    <subcellularLocation>
        <location evidence="1 8">Membrane</location>
        <topology evidence="1 8">Single-pass type I membrane protein</topology>
    </subcellularLocation>
</comment>
<evidence type="ECO:0000256" key="9">
    <source>
        <dbReference type="SAM" id="Phobius"/>
    </source>
</evidence>
<comment type="similarity">
    <text evidence="2 8">Belongs to the EMP24/GP25L family.</text>
</comment>
<dbReference type="SMART" id="SM01190">
    <property type="entry name" value="EMP24_GP25L"/>
    <property type="match status" value="1"/>
</dbReference>
<feature type="domain" description="GOLD" evidence="11">
    <location>
        <begin position="1"/>
        <end position="86"/>
    </location>
</feature>
<dbReference type="SUPFAM" id="SSF101576">
    <property type="entry name" value="Supernatant protein factor (SPF), C-terminal domain"/>
    <property type="match status" value="1"/>
</dbReference>
<evidence type="ECO:0000256" key="10">
    <source>
        <dbReference type="SAM" id="SignalP"/>
    </source>
</evidence>
<dbReference type="InterPro" id="IPR036598">
    <property type="entry name" value="GOLD_dom_sf"/>
</dbReference>
<protein>
    <recommendedName>
        <fullName evidence="11">GOLD domain-containing protein</fullName>
    </recommendedName>
</protein>
<dbReference type="PANTHER" id="PTHR22811">
    <property type="entry name" value="TRANSMEMBRANE EMP24 DOMAIN-CONTAINING PROTEIN"/>
    <property type="match status" value="1"/>
</dbReference>
<keyword evidence="4 10" id="KW-0732">Signal</keyword>
<keyword evidence="6 9" id="KW-0472">Membrane</keyword>
<dbReference type="GO" id="GO:0016020">
    <property type="term" value="C:membrane"/>
    <property type="evidence" value="ECO:0007669"/>
    <property type="project" value="UniProtKB-SubCell"/>
</dbReference>
<gene>
    <name evidence="12" type="ORF">BB560_001186</name>
</gene>
<keyword evidence="3 8" id="KW-0812">Transmembrane</keyword>
<feature type="chain" id="PRO_5015731277" description="GOLD domain-containing protein" evidence="10">
    <location>
        <begin position="17"/>
        <end position="176"/>
    </location>
</feature>
<accession>A0A2T9ZIA3</accession>
<evidence type="ECO:0000256" key="8">
    <source>
        <dbReference type="RuleBase" id="RU003827"/>
    </source>
</evidence>
<evidence type="ECO:0000256" key="5">
    <source>
        <dbReference type="ARBA" id="ARBA00022989"/>
    </source>
</evidence>
<dbReference type="PROSITE" id="PS50866">
    <property type="entry name" value="GOLD"/>
    <property type="match status" value="1"/>
</dbReference>
<dbReference type="Pfam" id="PF01105">
    <property type="entry name" value="EMP24_GP25L"/>
    <property type="match status" value="1"/>
</dbReference>
<evidence type="ECO:0000259" key="11">
    <source>
        <dbReference type="PROSITE" id="PS50866"/>
    </source>
</evidence>
<proteinExistence type="inferred from homology"/>
<evidence type="ECO:0000256" key="3">
    <source>
        <dbReference type="ARBA" id="ARBA00022692"/>
    </source>
</evidence>
<evidence type="ECO:0000256" key="6">
    <source>
        <dbReference type="ARBA" id="ARBA00023136"/>
    </source>
</evidence>
<evidence type="ECO:0000313" key="13">
    <source>
        <dbReference type="Proteomes" id="UP000245609"/>
    </source>
</evidence>
<evidence type="ECO:0000313" key="12">
    <source>
        <dbReference type="EMBL" id="PVV04314.1"/>
    </source>
</evidence>
<evidence type="ECO:0000256" key="7">
    <source>
        <dbReference type="ARBA" id="ARBA00037847"/>
    </source>
</evidence>
<feature type="transmembrane region" description="Helical" evidence="9">
    <location>
        <begin position="143"/>
        <end position="165"/>
    </location>
</feature>
<evidence type="ECO:0000256" key="2">
    <source>
        <dbReference type="ARBA" id="ARBA00007104"/>
    </source>
</evidence>
<dbReference type="OrthoDB" id="1929172at2759"/>
<dbReference type="InterPro" id="IPR015720">
    <property type="entry name" value="Emp24-like"/>
</dbReference>
<feature type="signal peptide" evidence="10">
    <location>
        <begin position="1"/>
        <end position="16"/>
    </location>
</feature>
<evidence type="ECO:0000256" key="1">
    <source>
        <dbReference type="ARBA" id="ARBA00004479"/>
    </source>
</evidence>
<organism evidence="12 13">
    <name type="scientific">Smittium megazygosporum</name>
    <dbReference type="NCBI Taxonomy" id="133381"/>
    <lineage>
        <taxon>Eukaryota</taxon>
        <taxon>Fungi</taxon>
        <taxon>Fungi incertae sedis</taxon>
        <taxon>Zoopagomycota</taxon>
        <taxon>Kickxellomycotina</taxon>
        <taxon>Harpellomycetes</taxon>
        <taxon>Harpellales</taxon>
        <taxon>Legeriomycetaceae</taxon>
        <taxon>Smittium</taxon>
    </lineage>
</organism>
<keyword evidence="5 9" id="KW-1133">Transmembrane helix</keyword>
<comment type="caution">
    <text evidence="12">The sequence shown here is derived from an EMBL/GenBank/DDBJ whole genome shotgun (WGS) entry which is preliminary data.</text>
</comment>
<name>A0A2T9ZIA3_9FUNG</name>
<reference evidence="12 13" key="1">
    <citation type="journal article" date="2018" name="MBio">
        <title>Comparative Genomics Reveals the Core Gene Toolbox for the Fungus-Insect Symbiosis.</title>
        <authorList>
            <person name="Wang Y."/>
            <person name="Stata M."/>
            <person name="Wang W."/>
            <person name="Stajich J.E."/>
            <person name="White M.M."/>
            <person name="Moncalvo J.M."/>
        </authorList>
    </citation>
    <scope>NUCLEOTIDE SEQUENCE [LARGE SCALE GENOMIC DNA]</scope>
    <source>
        <strain evidence="12 13">SC-DP-2</strain>
    </source>
</reference>